<evidence type="ECO:0000313" key="2">
    <source>
        <dbReference type="Proteomes" id="UP000252204"/>
    </source>
</evidence>
<reference evidence="2" key="1">
    <citation type="submission" date="2018-06" db="EMBL/GenBank/DDBJ databases">
        <title>Whole genome sequencing of four bacterial strains from South Shetland trench revealing bio-synthetic gene clusters.</title>
        <authorList>
            <person name="Abdel-Mageed W.M."/>
            <person name="Lehri B."/>
            <person name="Jarmusch S."/>
            <person name="Miranda K."/>
            <person name="Goodfellow M."/>
            <person name="Jaspars M."/>
            <person name="Karlyshev A.V."/>
        </authorList>
    </citation>
    <scope>NUCLEOTIDE SEQUENCE [LARGE SCALE GENOMIC DNA]</scope>
    <source>
        <strain evidence="2">SST4</strain>
    </source>
</reference>
<feature type="non-terminal residue" evidence="1">
    <location>
        <position position="1"/>
    </location>
</feature>
<organism evidence="1 2">
    <name type="scientific">Vreelandella sulfidaeris</name>
    <dbReference type="NCBI Taxonomy" id="115553"/>
    <lineage>
        <taxon>Bacteria</taxon>
        <taxon>Pseudomonadati</taxon>
        <taxon>Pseudomonadota</taxon>
        <taxon>Gammaproteobacteria</taxon>
        <taxon>Oceanospirillales</taxon>
        <taxon>Halomonadaceae</taxon>
        <taxon>Vreelandella</taxon>
    </lineage>
</organism>
<comment type="caution">
    <text evidence="1">The sequence shown here is derived from an EMBL/GenBank/DDBJ whole genome shotgun (WGS) entry which is preliminary data.</text>
</comment>
<proteinExistence type="predicted"/>
<keyword evidence="2" id="KW-1185">Reference proteome</keyword>
<dbReference type="AlphaFoldDB" id="A0A365TJ71"/>
<dbReference type="EMBL" id="QNTU01000015">
    <property type="protein sequence ID" value="RBI65703.1"/>
    <property type="molecule type" value="Genomic_DNA"/>
</dbReference>
<protein>
    <submittedName>
        <fullName evidence="1">Aspartate/glutamate racemase family protein</fullName>
    </submittedName>
</protein>
<name>A0A365TJ71_9GAMM</name>
<dbReference type="Proteomes" id="UP000252204">
    <property type="component" value="Unassembled WGS sequence"/>
</dbReference>
<gene>
    <name evidence="1" type="ORF">DQ400_17085</name>
</gene>
<accession>A0A365TJ71</accession>
<evidence type="ECO:0000313" key="1">
    <source>
        <dbReference type="EMBL" id="RBI65703.1"/>
    </source>
</evidence>
<sequence length="30" mass="3385">SKHGDLAYPRPKAFTGKFSELSDLELPHRS</sequence>